<protein>
    <recommendedName>
        <fullName evidence="2">non-specific serine/threonine protein kinase</fullName>
        <ecNumber evidence="2">2.7.11.1</ecNumber>
    </recommendedName>
</protein>
<dbReference type="FunFam" id="2.90.10.10:FF:000009">
    <property type="entry name" value="Receptor-like serine/threonine-protein kinase SD1-8"/>
    <property type="match status" value="1"/>
</dbReference>
<keyword evidence="12" id="KW-0067">ATP-binding</keyword>
<feature type="domain" description="Bulb-type lectin" evidence="22">
    <location>
        <begin position="22"/>
        <end position="144"/>
    </location>
</feature>
<dbReference type="EMBL" id="JAPFFL010000001">
    <property type="protein sequence ID" value="KAJ6752313.1"/>
    <property type="molecule type" value="Genomic_DNA"/>
</dbReference>
<name>A0A9Q0VPP4_SALVM</name>
<feature type="chain" id="PRO_5040396655" description="non-specific serine/threonine protein kinase" evidence="21">
    <location>
        <begin position="21"/>
        <end position="456"/>
    </location>
</feature>
<dbReference type="GO" id="GO:0004674">
    <property type="term" value="F:protein serine/threonine kinase activity"/>
    <property type="evidence" value="ECO:0007669"/>
    <property type="project" value="UniProtKB-KW"/>
</dbReference>
<keyword evidence="8 21" id="KW-0732">Signal</keyword>
<feature type="transmembrane region" description="Helical" evidence="20">
    <location>
        <begin position="393"/>
        <end position="416"/>
    </location>
</feature>
<organism evidence="23 24">
    <name type="scientific">Salix viminalis</name>
    <name type="common">Common osier</name>
    <name type="synonym">Basket willow</name>
    <dbReference type="NCBI Taxonomy" id="40686"/>
    <lineage>
        <taxon>Eukaryota</taxon>
        <taxon>Viridiplantae</taxon>
        <taxon>Streptophyta</taxon>
        <taxon>Embryophyta</taxon>
        <taxon>Tracheophyta</taxon>
        <taxon>Spermatophyta</taxon>
        <taxon>Magnoliopsida</taxon>
        <taxon>eudicotyledons</taxon>
        <taxon>Gunneridae</taxon>
        <taxon>Pentapetalae</taxon>
        <taxon>rosids</taxon>
        <taxon>fabids</taxon>
        <taxon>Malpighiales</taxon>
        <taxon>Salicaceae</taxon>
        <taxon>Saliceae</taxon>
        <taxon>Salix</taxon>
    </lineage>
</organism>
<keyword evidence="9" id="KW-0430">Lectin</keyword>
<evidence type="ECO:0000313" key="23">
    <source>
        <dbReference type="EMBL" id="KAJ6752313.1"/>
    </source>
</evidence>
<keyword evidence="16" id="KW-0675">Receptor</keyword>
<evidence type="ECO:0000256" key="16">
    <source>
        <dbReference type="ARBA" id="ARBA00023170"/>
    </source>
</evidence>
<evidence type="ECO:0000256" key="17">
    <source>
        <dbReference type="ARBA" id="ARBA00023180"/>
    </source>
</evidence>
<evidence type="ECO:0000256" key="11">
    <source>
        <dbReference type="ARBA" id="ARBA00022777"/>
    </source>
</evidence>
<evidence type="ECO:0000256" key="2">
    <source>
        <dbReference type="ARBA" id="ARBA00012513"/>
    </source>
</evidence>
<dbReference type="GO" id="GO:0030246">
    <property type="term" value="F:carbohydrate binding"/>
    <property type="evidence" value="ECO:0007669"/>
    <property type="project" value="UniProtKB-KW"/>
</dbReference>
<keyword evidence="15" id="KW-1015">Disulfide bond</keyword>
<keyword evidence="13 20" id="KW-1133">Transmembrane helix</keyword>
<keyword evidence="7 20" id="KW-0812">Transmembrane</keyword>
<dbReference type="OrthoDB" id="4062651at2759"/>
<keyword evidence="17" id="KW-0325">Glycoprotein</keyword>
<evidence type="ECO:0000256" key="5">
    <source>
        <dbReference type="ARBA" id="ARBA00022553"/>
    </source>
</evidence>
<evidence type="ECO:0000256" key="18">
    <source>
        <dbReference type="ARBA" id="ARBA00047899"/>
    </source>
</evidence>
<gene>
    <name evidence="23" type="ORF">OIU85_002716</name>
</gene>
<evidence type="ECO:0000259" key="22">
    <source>
        <dbReference type="PROSITE" id="PS50927"/>
    </source>
</evidence>
<evidence type="ECO:0000256" key="19">
    <source>
        <dbReference type="ARBA" id="ARBA00048679"/>
    </source>
</evidence>
<keyword evidence="5" id="KW-0597">Phosphoprotein</keyword>
<evidence type="ECO:0000256" key="10">
    <source>
        <dbReference type="ARBA" id="ARBA00022741"/>
    </source>
</evidence>
<reference evidence="23" key="2">
    <citation type="journal article" date="2023" name="Int. J. Mol. Sci.">
        <title>De Novo Assembly and Annotation of 11 Diverse Shrub Willow (Salix) Genomes Reveals Novel Gene Organization in Sex-Linked Regions.</title>
        <authorList>
            <person name="Hyden B."/>
            <person name="Feng K."/>
            <person name="Yates T.B."/>
            <person name="Jawdy S."/>
            <person name="Cereghino C."/>
            <person name="Smart L.B."/>
            <person name="Muchero W."/>
        </authorList>
    </citation>
    <scope>NUCLEOTIDE SEQUENCE [LARGE SCALE GENOMIC DNA]</scope>
    <source>
        <tissue evidence="23">Shoot tip</tissue>
    </source>
</reference>
<keyword evidence="3" id="KW-1003">Cell membrane</keyword>
<evidence type="ECO:0000256" key="3">
    <source>
        <dbReference type="ARBA" id="ARBA00022475"/>
    </source>
</evidence>
<dbReference type="AlphaFoldDB" id="A0A9Q0VPP4"/>
<dbReference type="PANTHER" id="PTHR32444">
    <property type="entry name" value="BULB-TYPE LECTIN DOMAIN-CONTAINING PROTEIN"/>
    <property type="match status" value="1"/>
</dbReference>
<dbReference type="PROSITE" id="PS50927">
    <property type="entry name" value="BULB_LECTIN"/>
    <property type="match status" value="1"/>
</dbReference>
<accession>A0A9Q0VPP4</accession>
<evidence type="ECO:0000256" key="6">
    <source>
        <dbReference type="ARBA" id="ARBA00022679"/>
    </source>
</evidence>
<proteinExistence type="predicted"/>
<comment type="catalytic activity">
    <reaction evidence="18">
        <text>L-threonyl-[protein] + ATP = O-phospho-L-threonyl-[protein] + ADP + H(+)</text>
        <dbReference type="Rhea" id="RHEA:46608"/>
        <dbReference type="Rhea" id="RHEA-COMP:11060"/>
        <dbReference type="Rhea" id="RHEA-COMP:11605"/>
        <dbReference type="ChEBI" id="CHEBI:15378"/>
        <dbReference type="ChEBI" id="CHEBI:30013"/>
        <dbReference type="ChEBI" id="CHEBI:30616"/>
        <dbReference type="ChEBI" id="CHEBI:61977"/>
        <dbReference type="ChEBI" id="CHEBI:456216"/>
        <dbReference type="EC" id="2.7.11.1"/>
    </reaction>
</comment>
<sequence length="456" mass="50448">MARRIYRFLLVCFCASHALAADTLYQGGDSLKSSNTLVSKNGLFTLGFVRIGSAESSAGYLGIWYNSDTSHPFWLANRDKPIADNSGVLALDGSGNMKLTYSGGDLVDFYSSPSSTTNLTAVLEDTGNFVLTDANSRSDRILWQSFDDPTDTFLPGMKLGINHTSGQTRSLMSWLSEVVPTPAGPFTLEWDPNGKEFVIKRRDVIYWTSGPLRNNTFENIPPNLGVLDNSFINVSKADDDFIMFTVSANHFAPQDQKIFSMWRITYDGYIEDPLTNQGHGGISCKGNNTNTGCEKWSGPACRSSMNSFELKWGSFDYTISLMDDTSNLSISDCMDICWKNCSCLGVSTRANNDNNTGCTFSSGNFTPDPDGSAIRFYVIVGQVSSVDVGKRNWLLIILAPVGFVSMMGLAGLLWYLRRRKLREEKYLKELLTLDSTNDTPELENDGNKGHNLKTTY</sequence>
<keyword evidence="24" id="KW-1185">Reference proteome</keyword>
<dbReference type="EC" id="2.7.11.1" evidence="2"/>
<keyword evidence="11" id="KW-0418">Kinase</keyword>
<evidence type="ECO:0000256" key="12">
    <source>
        <dbReference type="ARBA" id="ARBA00022840"/>
    </source>
</evidence>
<comment type="catalytic activity">
    <reaction evidence="19">
        <text>L-seryl-[protein] + ATP = O-phospho-L-seryl-[protein] + ADP + H(+)</text>
        <dbReference type="Rhea" id="RHEA:17989"/>
        <dbReference type="Rhea" id="RHEA-COMP:9863"/>
        <dbReference type="Rhea" id="RHEA-COMP:11604"/>
        <dbReference type="ChEBI" id="CHEBI:15378"/>
        <dbReference type="ChEBI" id="CHEBI:29999"/>
        <dbReference type="ChEBI" id="CHEBI:30616"/>
        <dbReference type="ChEBI" id="CHEBI:83421"/>
        <dbReference type="ChEBI" id="CHEBI:456216"/>
        <dbReference type="EC" id="2.7.11.1"/>
    </reaction>
</comment>
<evidence type="ECO:0000256" key="20">
    <source>
        <dbReference type="SAM" id="Phobius"/>
    </source>
</evidence>
<evidence type="ECO:0000256" key="21">
    <source>
        <dbReference type="SAM" id="SignalP"/>
    </source>
</evidence>
<dbReference type="Pfam" id="PF01453">
    <property type="entry name" value="B_lectin"/>
    <property type="match status" value="1"/>
</dbReference>
<keyword evidence="6" id="KW-0808">Transferase</keyword>
<evidence type="ECO:0000256" key="13">
    <source>
        <dbReference type="ARBA" id="ARBA00022989"/>
    </source>
</evidence>
<dbReference type="Gene3D" id="2.90.10.10">
    <property type="entry name" value="Bulb-type lectin domain"/>
    <property type="match status" value="1"/>
</dbReference>
<feature type="signal peptide" evidence="21">
    <location>
        <begin position="1"/>
        <end position="20"/>
    </location>
</feature>
<dbReference type="PANTHER" id="PTHR32444:SF226">
    <property type="entry name" value="BULB-TYPE LECTIN DOMAIN-CONTAINING PROTEIN"/>
    <property type="match status" value="1"/>
</dbReference>
<dbReference type="GO" id="GO:0005886">
    <property type="term" value="C:plasma membrane"/>
    <property type="evidence" value="ECO:0007669"/>
    <property type="project" value="UniProtKB-SubCell"/>
</dbReference>
<comment type="caution">
    <text evidence="23">The sequence shown here is derived from an EMBL/GenBank/DDBJ whole genome shotgun (WGS) entry which is preliminary data.</text>
</comment>
<dbReference type="SMART" id="SM00108">
    <property type="entry name" value="B_lectin"/>
    <property type="match status" value="1"/>
</dbReference>
<dbReference type="CDD" id="cd00028">
    <property type="entry name" value="B_lectin"/>
    <property type="match status" value="1"/>
</dbReference>
<reference evidence="23" key="1">
    <citation type="submission" date="2022-11" db="EMBL/GenBank/DDBJ databases">
        <authorList>
            <person name="Hyden B.L."/>
            <person name="Feng K."/>
            <person name="Yates T."/>
            <person name="Jawdy S."/>
            <person name="Smart L.B."/>
            <person name="Muchero W."/>
        </authorList>
    </citation>
    <scope>NUCLEOTIDE SEQUENCE</scope>
    <source>
        <tissue evidence="23">Shoot tip</tissue>
    </source>
</reference>
<keyword evidence="4" id="KW-0723">Serine/threonine-protein kinase</keyword>
<keyword evidence="10" id="KW-0547">Nucleotide-binding</keyword>
<dbReference type="GO" id="GO:0005524">
    <property type="term" value="F:ATP binding"/>
    <property type="evidence" value="ECO:0007669"/>
    <property type="project" value="UniProtKB-KW"/>
</dbReference>
<comment type="subcellular location">
    <subcellularLocation>
        <location evidence="1">Cell membrane</location>
        <topology evidence="1">Single-pass type I membrane protein</topology>
    </subcellularLocation>
</comment>
<evidence type="ECO:0000256" key="8">
    <source>
        <dbReference type="ARBA" id="ARBA00022729"/>
    </source>
</evidence>
<evidence type="ECO:0000256" key="4">
    <source>
        <dbReference type="ARBA" id="ARBA00022527"/>
    </source>
</evidence>
<evidence type="ECO:0000256" key="9">
    <source>
        <dbReference type="ARBA" id="ARBA00022734"/>
    </source>
</evidence>
<dbReference type="InterPro" id="IPR036426">
    <property type="entry name" value="Bulb-type_lectin_dom_sf"/>
</dbReference>
<dbReference type="SUPFAM" id="SSF51110">
    <property type="entry name" value="alpha-D-mannose-specific plant lectins"/>
    <property type="match status" value="1"/>
</dbReference>
<keyword evidence="14 20" id="KW-0472">Membrane</keyword>
<dbReference type="InterPro" id="IPR001480">
    <property type="entry name" value="Bulb-type_lectin_dom"/>
</dbReference>
<evidence type="ECO:0000256" key="1">
    <source>
        <dbReference type="ARBA" id="ARBA00004251"/>
    </source>
</evidence>
<evidence type="ECO:0000313" key="24">
    <source>
        <dbReference type="Proteomes" id="UP001151529"/>
    </source>
</evidence>
<evidence type="ECO:0000256" key="7">
    <source>
        <dbReference type="ARBA" id="ARBA00022692"/>
    </source>
</evidence>
<dbReference type="Proteomes" id="UP001151529">
    <property type="component" value="Chromosome 16"/>
</dbReference>
<evidence type="ECO:0000256" key="14">
    <source>
        <dbReference type="ARBA" id="ARBA00023136"/>
    </source>
</evidence>
<evidence type="ECO:0000256" key="15">
    <source>
        <dbReference type="ARBA" id="ARBA00023157"/>
    </source>
</evidence>